<dbReference type="NCBIfam" id="NF038403">
    <property type="entry name" value="perm_prefix_1"/>
    <property type="match status" value="1"/>
</dbReference>
<dbReference type="InterPro" id="IPR047928">
    <property type="entry name" value="Perm_prefix_1"/>
</dbReference>
<feature type="transmembrane region" description="Helical" evidence="6">
    <location>
        <begin position="325"/>
        <end position="346"/>
    </location>
</feature>
<feature type="transmembrane region" description="Helical" evidence="6">
    <location>
        <begin position="75"/>
        <end position="97"/>
    </location>
</feature>
<dbReference type="RefSeq" id="WP_160835243.1">
    <property type="nucleotide sequence ID" value="NZ_WMET01000001.1"/>
</dbReference>
<evidence type="ECO:0000313" key="7">
    <source>
        <dbReference type="EMBL" id="MYL18798.1"/>
    </source>
</evidence>
<sequence>MKSRSDYLQTVQSFIKDKETGNRIACELNSHIQQEEESLLNKGFSPEAAEAEAVRRMGSAPETGRHFQAVYKEKIDGWLVFLLAALMACGFLTALIFSGENGYSFNGKVFFTAAGVVASGGLLFVDYRKLRPLGWLFYGLGLAGAMFLTWGPMSMTTLILGSVGVQVGPFHVTSIDFIPILLVGLAAIGSNGPMKVWKGIVLYVLPVYFFMGAADPNAAFIYTLLFTALFLHKQVNKKILWSLASLAIIGAVYAGWWFFAVAASYQKDRLLSFLSPEKFSNGGGYMYLRMEEVISHAAWIGESSQAEPLPSGHTDFIFLSIVNQLGWAAALILLTLLILVIGRLFWMTREIKEPFGQLLVRGSLVFYAVPVLYHVLMSIGVLPTASFPLPFLSYGMDATVLHAVLFGLVLSVYRKKHSASLAARGAAGVQ</sequence>
<feature type="transmembrane region" description="Helical" evidence="6">
    <location>
        <begin position="132"/>
        <end position="150"/>
    </location>
</feature>
<feature type="transmembrane region" description="Helical" evidence="6">
    <location>
        <begin position="170"/>
        <end position="189"/>
    </location>
</feature>
<evidence type="ECO:0000256" key="3">
    <source>
        <dbReference type="ARBA" id="ARBA00022960"/>
    </source>
</evidence>
<keyword evidence="3" id="KW-0133">Cell shape</keyword>
<keyword evidence="4 6" id="KW-1133">Transmembrane helix</keyword>
<accession>A0A845DNJ1</accession>
<feature type="transmembrane region" description="Helical" evidence="6">
    <location>
        <begin position="358"/>
        <end position="379"/>
    </location>
</feature>
<name>A0A845DNJ1_9BACI</name>
<evidence type="ECO:0000256" key="1">
    <source>
        <dbReference type="ARBA" id="ARBA00004141"/>
    </source>
</evidence>
<evidence type="ECO:0000313" key="8">
    <source>
        <dbReference type="Proteomes" id="UP000460949"/>
    </source>
</evidence>
<feature type="transmembrane region" description="Helical" evidence="6">
    <location>
        <begin position="196"/>
        <end position="213"/>
    </location>
</feature>
<dbReference type="InterPro" id="IPR001182">
    <property type="entry name" value="FtsW/RodA"/>
</dbReference>
<keyword evidence="5 6" id="KW-0472">Membrane</keyword>
<proteinExistence type="predicted"/>
<dbReference type="PANTHER" id="PTHR30474">
    <property type="entry name" value="CELL CYCLE PROTEIN"/>
    <property type="match status" value="1"/>
</dbReference>
<dbReference type="GO" id="GO:0032153">
    <property type="term" value="C:cell division site"/>
    <property type="evidence" value="ECO:0007669"/>
    <property type="project" value="TreeGrafter"/>
</dbReference>
<dbReference type="GO" id="GO:0015648">
    <property type="term" value="F:lipid-linked peptidoglycan transporter activity"/>
    <property type="evidence" value="ECO:0007669"/>
    <property type="project" value="TreeGrafter"/>
</dbReference>
<feature type="transmembrane region" description="Helical" evidence="6">
    <location>
        <begin position="243"/>
        <end position="265"/>
    </location>
</feature>
<evidence type="ECO:0000256" key="6">
    <source>
        <dbReference type="SAM" id="Phobius"/>
    </source>
</evidence>
<feature type="transmembrane region" description="Helical" evidence="6">
    <location>
        <begin position="219"/>
        <end position="236"/>
    </location>
</feature>
<dbReference type="Proteomes" id="UP000460949">
    <property type="component" value="Unassembled WGS sequence"/>
</dbReference>
<comment type="caution">
    <text evidence="7">The sequence shown here is derived from an EMBL/GenBank/DDBJ whole genome shotgun (WGS) entry which is preliminary data.</text>
</comment>
<evidence type="ECO:0008006" key="9">
    <source>
        <dbReference type="Google" id="ProtNLM"/>
    </source>
</evidence>
<feature type="transmembrane region" description="Helical" evidence="6">
    <location>
        <begin position="109"/>
        <end position="125"/>
    </location>
</feature>
<evidence type="ECO:0000256" key="2">
    <source>
        <dbReference type="ARBA" id="ARBA00022692"/>
    </source>
</evidence>
<organism evidence="7 8">
    <name type="scientific">Halobacillus litoralis</name>
    <dbReference type="NCBI Taxonomy" id="45668"/>
    <lineage>
        <taxon>Bacteria</taxon>
        <taxon>Bacillati</taxon>
        <taxon>Bacillota</taxon>
        <taxon>Bacilli</taxon>
        <taxon>Bacillales</taxon>
        <taxon>Bacillaceae</taxon>
        <taxon>Halobacillus</taxon>
    </lineage>
</organism>
<dbReference type="GO" id="GO:0051301">
    <property type="term" value="P:cell division"/>
    <property type="evidence" value="ECO:0007669"/>
    <property type="project" value="InterPro"/>
</dbReference>
<protein>
    <recommendedName>
        <fullName evidence="9">Cell division protein FtsW</fullName>
    </recommendedName>
</protein>
<dbReference type="AlphaFoldDB" id="A0A845DNJ1"/>
<dbReference type="GO" id="GO:0005886">
    <property type="term" value="C:plasma membrane"/>
    <property type="evidence" value="ECO:0007669"/>
    <property type="project" value="TreeGrafter"/>
</dbReference>
<dbReference type="PANTHER" id="PTHR30474:SF1">
    <property type="entry name" value="PEPTIDOGLYCAN GLYCOSYLTRANSFERASE MRDB"/>
    <property type="match status" value="1"/>
</dbReference>
<evidence type="ECO:0000256" key="4">
    <source>
        <dbReference type="ARBA" id="ARBA00022989"/>
    </source>
</evidence>
<dbReference type="EMBL" id="WMET01000001">
    <property type="protein sequence ID" value="MYL18798.1"/>
    <property type="molecule type" value="Genomic_DNA"/>
</dbReference>
<dbReference type="Pfam" id="PF01098">
    <property type="entry name" value="FTSW_RODA_SPOVE"/>
    <property type="match status" value="1"/>
</dbReference>
<feature type="transmembrane region" description="Helical" evidence="6">
    <location>
        <begin position="391"/>
        <end position="413"/>
    </location>
</feature>
<keyword evidence="2 6" id="KW-0812">Transmembrane</keyword>
<evidence type="ECO:0000256" key="5">
    <source>
        <dbReference type="ARBA" id="ARBA00023136"/>
    </source>
</evidence>
<dbReference type="GO" id="GO:0008360">
    <property type="term" value="P:regulation of cell shape"/>
    <property type="evidence" value="ECO:0007669"/>
    <property type="project" value="UniProtKB-KW"/>
</dbReference>
<reference evidence="7 8" key="1">
    <citation type="submission" date="2019-11" db="EMBL/GenBank/DDBJ databases">
        <title>Genome sequences of 17 halophilic strains isolated from different environments.</title>
        <authorList>
            <person name="Furrow R.E."/>
        </authorList>
    </citation>
    <scope>NUCLEOTIDE SEQUENCE [LARGE SCALE GENOMIC DNA]</scope>
    <source>
        <strain evidence="7 8">22511_23_Filter</strain>
    </source>
</reference>
<gene>
    <name evidence="7" type="ORF">GLW04_02785</name>
</gene>
<comment type="subcellular location">
    <subcellularLocation>
        <location evidence="1">Membrane</location>
        <topology evidence="1">Multi-pass membrane protein</topology>
    </subcellularLocation>
</comment>